<keyword evidence="7 14" id="KW-0812">Transmembrane</keyword>
<feature type="transmembrane region" description="Helical" evidence="14">
    <location>
        <begin position="65"/>
        <end position="84"/>
    </location>
</feature>
<dbReference type="InterPro" id="IPR003660">
    <property type="entry name" value="HAMP_dom"/>
</dbReference>
<dbReference type="SMART" id="SM00387">
    <property type="entry name" value="HATPase_c"/>
    <property type="match status" value="1"/>
</dbReference>
<comment type="catalytic activity">
    <reaction evidence="1">
        <text>ATP + protein L-histidine = ADP + protein N-phospho-L-histidine.</text>
        <dbReference type="EC" id="2.7.13.3"/>
    </reaction>
</comment>
<keyword evidence="18" id="KW-1185">Reference proteome</keyword>
<feature type="transmembrane region" description="Helical" evidence="14">
    <location>
        <begin position="20"/>
        <end position="40"/>
    </location>
</feature>
<dbReference type="Gene3D" id="6.10.340.10">
    <property type="match status" value="1"/>
</dbReference>
<dbReference type="InterPro" id="IPR004358">
    <property type="entry name" value="Sig_transdc_His_kin-like_C"/>
</dbReference>
<keyword evidence="13 14" id="KW-0472">Membrane</keyword>
<dbReference type="InterPro" id="IPR003594">
    <property type="entry name" value="HATPase_dom"/>
</dbReference>
<dbReference type="Gene3D" id="1.10.287.130">
    <property type="match status" value="1"/>
</dbReference>
<feature type="domain" description="Histidine kinase" evidence="15">
    <location>
        <begin position="146"/>
        <end position="360"/>
    </location>
</feature>
<accession>A0ABW3KZC5</accession>
<evidence type="ECO:0000313" key="18">
    <source>
        <dbReference type="Proteomes" id="UP001596990"/>
    </source>
</evidence>
<dbReference type="Pfam" id="PF00512">
    <property type="entry name" value="HisKA"/>
    <property type="match status" value="1"/>
</dbReference>
<evidence type="ECO:0000256" key="2">
    <source>
        <dbReference type="ARBA" id="ARBA00004651"/>
    </source>
</evidence>
<proteinExistence type="predicted"/>
<evidence type="ECO:0000256" key="4">
    <source>
        <dbReference type="ARBA" id="ARBA00022475"/>
    </source>
</evidence>
<comment type="subcellular location">
    <subcellularLocation>
        <location evidence="2">Cell membrane</location>
        <topology evidence="2">Multi-pass membrane protein</topology>
    </subcellularLocation>
</comment>
<dbReference type="CDD" id="cd06225">
    <property type="entry name" value="HAMP"/>
    <property type="match status" value="1"/>
</dbReference>
<evidence type="ECO:0000313" key="17">
    <source>
        <dbReference type="EMBL" id="MFD1019231.1"/>
    </source>
</evidence>
<keyword evidence="4" id="KW-1003">Cell membrane</keyword>
<evidence type="ECO:0000256" key="7">
    <source>
        <dbReference type="ARBA" id="ARBA00022692"/>
    </source>
</evidence>
<dbReference type="InterPro" id="IPR036097">
    <property type="entry name" value="HisK_dim/P_sf"/>
</dbReference>
<dbReference type="CDD" id="cd00082">
    <property type="entry name" value="HisKA"/>
    <property type="match status" value="1"/>
</dbReference>
<dbReference type="InterPro" id="IPR050398">
    <property type="entry name" value="HssS/ArlS-like"/>
</dbReference>
<keyword evidence="5" id="KW-0597">Phosphoprotein</keyword>
<dbReference type="PROSITE" id="PS50109">
    <property type="entry name" value="HIS_KIN"/>
    <property type="match status" value="1"/>
</dbReference>
<name>A0ABW3KZC5_9BACI</name>
<keyword evidence="11 14" id="KW-1133">Transmembrane helix</keyword>
<dbReference type="SUPFAM" id="SSF47384">
    <property type="entry name" value="Homodimeric domain of signal transducing histidine kinase"/>
    <property type="match status" value="1"/>
</dbReference>
<protein>
    <recommendedName>
        <fullName evidence="3">histidine kinase</fullName>
        <ecNumber evidence="3">2.7.13.3</ecNumber>
    </recommendedName>
</protein>
<dbReference type="EMBL" id="JBHTKL010000002">
    <property type="protein sequence ID" value="MFD1019231.1"/>
    <property type="molecule type" value="Genomic_DNA"/>
</dbReference>
<dbReference type="InterPro" id="IPR005467">
    <property type="entry name" value="His_kinase_dom"/>
</dbReference>
<evidence type="ECO:0000256" key="14">
    <source>
        <dbReference type="SAM" id="Phobius"/>
    </source>
</evidence>
<dbReference type="PRINTS" id="PR00344">
    <property type="entry name" value="BCTRLSENSOR"/>
</dbReference>
<keyword evidence="8" id="KW-0547">Nucleotide-binding</keyword>
<dbReference type="Pfam" id="PF00672">
    <property type="entry name" value="HAMP"/>
    <property type="match status" value="1"/>
</dbReference>
<dbReference type="GO" id="GO:0016301">
    <property type="term" value="F:kinase activity"/>
    <property type="evidence" value="ECO:0007669"/>
    <property type="project" value="UniProtKB-KW"/>
</dbReference>
<dbReference type="SUPFAM" id="SSF158472">
    <property type="entry name" value="HAMP domain-like"/>
    <property type="match status" value="1"/>
</dbReference>
<evidence type="ECO:0000256" key="1">
    <source>
        <dbReference type="ARBA" id="ARBA00000085"/>
    </source>
</evidence>
<dbReference type="SUPFAM" id="SSF55874">
    <property type="entry name" value="ATPase domain of HSP90 chaperone/DNA topoisomerase II/histidine kinase"/>
    <property type="match status" value="1"/>
</dbReference>
<dbReference type="Proteomes" id="UP001596990">
    <property type="component" value="Unassembled WGS sequence"/>
</dbReference>
<reference evidence="18" key="1">
    <citation type="journal article" date="2019" name="Int. J. Syst. Evol. Microbiol.">
        <title>The Global Catalogue of Microorganisms (GCM) 10K type strain sequencing project: providing services to taxonomists for standard genome sequencing and annotation.</title>
        <authorList>
            <consortium name="The Broad Institute Genomics Platform"/>
            <consortium name="The Broad Institute Genome Sequencing Center for Infectious Disease"/>
            <person name="Wu L."/>
            <person name="Ma J."/>
        </authorList>
    </citation>
    <scope>NUCLEOTIDE SEQUENCE [LARGE SCALE GENOMIC DNA]</scope>
    <source>
        <strain evidence="18">CCUG 56607</strain>
    </source>
</reference>
<dbReference type="Gene3D" id="3.30.565.10">
    <property type="entry name" value="Histidine kinase-like ATPase, C-terminal domain"/>
    <property type="match status" value="1"/>
</dbReference>
<feature type="domain" description="HAMP" evidence="16">
    <location>
        <begin position="86"/>
        <end position="138"/>
    </location>
</feature>
<comment type="caution">
    <text evidence="17">The sequence shown here is derived from an EMBL/GenBank/DDBJ whole genome shotgun (WGS) entry which is preliminary data.</text>
</comment>
<evidence type="ECO:0000256" key="13">
    <source>
        <dbReference type="ARBA" id="ARBA00023136"/>
    </source>
</evidence>
<evidence type="ECO:0000256" key="6">
    <source>
        <dbReference type="ARBA" id="ARBA00022679"/>
    </source>
</evidence>
<evidence type="ECO:0000256" key="9">
    <source>
        <dbReference type="ARBA" id="ARBA00022777"/>
    </source>
</evidence>
<sequence>MIHKWKEWLTSRIWIRLTIINIMLLAVFILFSGLTIYNAACMLADDIGNMEAANEFSFRSTLLDYFWVISVLTVLVGSLIYMQVIRRGLKPIRELVHSMERLKSGEYPEILKNNSKDEVGQLVSHFNHLIIRLQENEETRNRLISDMSHELRTPLSNLQGYLEALNKGVIQGDPAIYQSLSEEVERVTGLVQQLDVIKQWDATTFESFTSMENADINELLHQAVQLFSLEFERKGITYDVDATHEQLCIHRQGMLQVLSNLLSNAIEYYGGEGPVRIKGESEQDRYVITISGTGKYIPPEDKKRIFDRLYRVDPSRARTTGGSGLGLAISKEIVERHDGTISLITDGRYHRFVIRLPFGEDT</sequence>
<dbReference type="RefSeq" id="WP_386058727.1">
    <property type="nucleotide sequence ID" value="NZ_JBHTKL010000002.1"/>
</dbReference>
<evidence type="ECO:0000256" key="11">
    <source>
        <dbReference type="ARBA" id="ARBA00022989"/>
    </source>
</evidence>
<dbReference type="InterPro" id="IPR003661">
    <property type="entry name" value="HisK_dim/P_dom"/>
</dbReference>
<organism evidence="17 18">
    <name type="scientific">Thalassobacillus hwangdonensis</name>
    <dbReference type="NCBI Taxonomy" id="546108"/>
    <lineage>
        <taxon>Bacteria</taxon>
        <taxon>Bacillati</taxon>
        <taxon>Bacillota</taxon>
        <taxon>Bacilli</taxon>
        <taxon>Bacillales</taxon>
        <taxon>Bacillaceae</taxon>
        <taxon>Thalassobacillus</taxon>
    </lineage>
</organism>
<dbReference type="PANTHER" id="PTHR45528:SF1">
    <property type="entry name" value="SENSOR HISTIDINE KINASE CPXA"/>
    <property type="match status" value="1"/>
</dbReference>
<evidence type="ECO:0000256" key="10">
    <source>
        <dbReference type="ARBA" id="ARBA00022840"/>
    </source>
</evidence>
<evidence type="ECO:0000259" key="16">
    <source>
        <dbReference type="PROSITE" id="PS50885"/>
    </source>
</evidence>
<dbReference type="PROSITE" id="PS50885">
    <property type="entry name" value="HAMP"/>
    <property type="match status" value="1"/>
</dbReference>
<evidence type="ECO:0000256" key="8">
    <source>
        <dbReference type="ARBA" id="ARBA00022741"/>
    </source>
</evidence>
<keyword evidence="12" id="KW-0902">Two-component regulatory system</keyword>
<keyword evidence="9 17" id="KW-0418">Kinase</keyword>
<keyword evidence="10" id="KW-0067">ATP-binding</keyword>
<gene>
    <name evidence="17" type="ORF">ACFQ2J_08495</name>
</gene>
<evidence type="ECO:0000256" key="3">
    <source>
        <dbReference type="ARBA" id="ARBA00012438"/>
    </source>
</evidence>
<evidence type="ECO:0000256" key="12">
    <source>
        <dbReference type="ARBA" id="ARBA00023012"/>
    </source>
</evidence>
<dbReference type="SMART" id="SM00304">
    <property type="entry name" value="HAMP"/>
    <property type="match status" value="1"/>
</dbReference>
<keyword evidence="6" id="KW-0808">Transferase</keyword>
<dbReference type="Pfam" id="PF02518">
    <property type="entry name" value="HATPase_c"/>
    <property type="match status" value="1"/>
</dbReference>
<dbReference type="InterPro" id="IPR036890">
    <property type="entry name" value="HATPase_C_sf"/>
</dbReference>
<dbReference type="EC" id="2.7.13.3" evidence="3"/>
<evidence type="ECO:0000259" key="15">
    <source>
        <dbReference type="PROSITE" id="PS50109"/>
    </source>
</evidence>
<evidence type="ECO:0000256" key="5">
    <source>
        <dbReference type="ARBA" id="ARBA00022553"/>
    </source>
</evidence>
<dbReference type="SMART" id="SM00388">
    <property type="entry name" value="HisKA"/>
    <property type="match status" value="1"/>
</dbReference>
<dbReference type="PANTHER" id="PTHR45528">
    <property type="entry name" value="SENSOR HISTIDINE KINASE CPXA"/>
    <property type="match status" value="1"/>
</dbReference>